<evidence type="ECO:0000313" key="2">
    <source>
        <dbReference type="WBParaSite" id="ACRNAN_scaffold6569.g30287.t1"/>
    </source>
</evidence>
<dbReference type="Gene3D" id="2.60.40.10">
    <property type="entry name" value="Immunoglobulins"/>
    <property type="match status" value="1"/>
</dbReference>
<protein>
    <submittedName>
        <fullName evidence="2">Uncharacterized protein</fullName>
    </submittedName>
</protein>
<dbReference type="WBParaSite" id="ACRNAN_scaffold6569.g30287.t1">
    <property type="protein sequence ID" value="ACRNAN_scaffold6569.g30287.t1"/>
    <property type="gene ID" value="ACRNAN_scaffold6569.g30287"/>
</dbReference>
<accession>A0A914E9Y4</accession>
<reference evidence="2" key="1">
    <citation type="submission" date="2022-11" db="UniProtKB">
        <authorList>
            <consortium name="WormBaseParasite"/>
        </authorList>
    </citation>
    <scope>IDENTIFICATION</scope>
</reference>
<dbReference type="InterPro" id="IPR013783">
    <property type="entry name" value="Ig-like_fold"/>
</dbReference>
<name>A0A914E9Y4_9BILA</name>
<sequence length="127" mass="13135">MIKLMAPDGGCGNYGSDSGGYDQLGVQTLTFTRDPISQRAAPSGLSGHLIDGSVVLSWWGSACATSYSVRRGNQTGGPYTTIATGITGLLSYTDKVAAGTYYYVVAANTSTTSVSNEVKVVGNPQLL</sequence>
<dbReference type="Proteomes" id="UP000887540">
    <property type="component" value="Unplaced"/>
</dbReference>
<evidence type="ECO:0000313" key="1">
    <source>
        <dbReference type="Proteomes" id="UP000887540"/>
    </source>
</evidence>
<dbReference type="AlphaFoldDB" id="A0A914E9Y4"/>
<proteinExistence type="predicted"/>
<organism evidence="1 2">
    <name type="scientific">Acrobeloides nanus</name>
    <dbReference type="NCBI Taxonomy" id="290746"/>
    <lineage>
        <taxon>Eukaryota</taxon>
        <taxon>Metazoa</taxon>
        <taxon>Ecdysozoa</taxon>
        <taxon>Nematoda</taxon>
        <taxon>Chromadorea</taxon>
        <taxon>Rhabditida</taxon>
        <taxon>Tylenchina</taxon>
        <taxon>Cephalobomorpha</taxon>
        <taxon>Cephaloboidea</taxon>
        <taxon>Cephalobidae</taxon>
        <taxon>Acrobeloides</taxon>
    </lineage>
</organism>
<keyword evidence="1" id="KW-1185">Reference proteome</keyword>